<reference evidence="1" key="1">
    <citation type="submission" date="2019-11" db="UniProtKB">
        <authorList>
            <consortium name="WormBaseParasite"/>
        </authorList>
    </citation>
    <scope>IDENTIFICATION</scope>
</reference>
<evidence type="ECO:0000313" key="1">
    <source>
        <dbReference type="WBParaSite" id="MCU_006222-RA"/>
    </source>
</evidence>
<name>A0A5K3FBZ8_MESCO</name>
<sequence>MEPYTTVEHVVTTVTEDSLKKGIQNSQKKGVNKFIRQIRRMGWVKKLHSPKSDSNRQLENSVIAVVNPNARCEFDDTFDEFRRMFISECGSGCRPLCLPINITESSDISAPLRLTSGCQLTSAFRRFVLLIVCTHE</sequence>
<protein>
    <submittedName>
        <fullName evidence="1">Transposase</fullName>
    </submittedName>
</protein>
<dbReference type="WBParaSite" id="MCU_006222-RA">
    <property type="protein sequence ID" value="MCU_006222-RA"/>
    <property type="gene ID" value="MCU_006222"/>
</dbReference>
<proteinExistence type="predicted"/>
<dbReference type="AlphaFoldDB" id="A0A5K3FBZ8"/>
<organism evidence="1">
    <name type="scientific">Mesocestoides corti</name>
    <name type="common">Flatworm</name>
    <dbReference type="NCBI Taxonomy" id="53468"/>
    <lineage>
        <taxon>Eukaryota</taxon>
        <taxon>Metazoa</taxon>
        <taxon>Spiralia</taxon>
        <taxon>Lophotrochozoa</taxon>
        <taxon>Platyhelminthes</taxon>
        <taxon>Cestoda</taxon>
        <taxon>Eucestoda</taxon>
        <taxon>Cyclophyllidea</taxon>
        <taxon>Mesocestoididae</taxon>
        <taxon>Mesocestoides</taxon>
    </lineage>
</organism>
<accession>A0A5K3FBZ8</accession>